<dbReference type="GO" id="GO:0030288">
    <property type="term" value="C:outer membrane-bounded periplasmic space"/>
    <property type="evidence" value="ECO:0007669"/>
    <property type="project" value="InterPro"/>
</dbReference>
<evidence type="ECO:0000313" key="6">
    <source>
        <dbReference type="EMBL" id="SOB96360.1"/>
    </source>
</evidence>
<evidence type="ECO:0000313" key="7">
    <source>
        <dbReference type="Proteomes" id="UP000219331"/>
    </source>
</evidence>
<name>A0A285RQN3_9HYPH</name>
<organism evidence="6 7">
    <name type="scientific">Stappia indica</name>
    <dbReference type="NCBI Taxonomy" id="538381"/>
    <lineage>
        <taxon>Bacteria</taxon>
        <taxon>Pseudomonadati</taxon>
        <taxon>Pseudomonadota</taxon>
        <taxon>Alphaproteobacteria</taxon>
        <taxon>Hyphomicrobiales</taxon>
        <taxon>Stappiaceae</taxon>
        <taxon>Stappia</taxon>
    </lineage>
</organism>
<evidence type="ECO:0000256" key="1">
    <source>
        <dbReference type="ARBA" id="ARBA00009023"/>
    </source>
</evidence>
<dbReference type="GO" id="GO:0006144">
    <property type="term" value="P:purine nucleobase metabolic process"/>
    <property type="evidence" value="ECO:0007669"/>
    <property type="project" value="UniProtKB-KW"/>
</dbReference>
<keyword evidence="2" id="KW-0813">Transport</keyword>
<dbReference type="InterPro" id="IPR017580">
    <property type="entry name" value="OHCU_decarboxylase-1"/>
</dbReference>
<dbReference type="Pfam" id="PF03480">
    <property type="entry name" value="DctP"/>
    <property type="match status" value="1"/>
</dbReference>
<dbReference type="NCBIfam" id="NF037995">
    <property type="entry name" value="TRAP_S1"/>
    <property type="match status" value="1"/>
</dbReference>
<dbReference type="Gene3D" id="1.10.3330.10">
    <property type="entry name" value="Oxo-4-hydroxy-4-carboxy-5-ureidoimidazoline decarboxylase"/>
    <property type="match status" value="1"/>
</dbReference>
<keyword evidence="3" id="KW-0659">Purine metabolism</keyword>
<evidence type="ECO:0000256" key="3">
    <source>
        <dbReference type="ARBA" id="ARBA00022631"/>
    </source>
</evidence>
<dbReference type="CDD" id="cd13603">
    <property type="entry name" value="PBP2_TRAP_Siap_TeaA_like"/>
    <property type="match status" value="1"/>
</dbReference>
<evidence type="ECO:0000256" key="4">
    <source>
        <dbReference type="ARBA" id="ARBA00022729"/>
    </source>
</evidence>
<keyword evidence="7" id="KW-1185">Reference proteome</keyword>
<proteinExistence type="inferred from homology"/>
<dbReference type="InterPro" id="IPR036778">
    <property type="entry name" value="OHCU_decarboxylase_sf"/>
</dbReference>
<dbReference type="InterPro" id="IPR004682">
    <property type="entry name" value="TRAP_DctP"/>
</dbReference>
<dbReference type="PANTHER" id="PTHR33376:SF7">
    <property type="entry name" value="C4-DICARBOXYLATE-BINDING PROTEIN DCTB"/>
    <property type="match status" value="1"/>
</dbReference>
<dbReference type="InterPro" id="IPR018389">
    <property type="entry name" value="DctP_fam"/>
</dbReference>
<dbReference type="GO" id="GO:0019628">
    <property type="term" value="P:urate catabolic process"/>
    <property type="evidence" value="ECO:0007669"/>
    <property type="project" value="UniProtKB-UniPathway"/>
</dbReference>
<sequence length="518" mass="55384">MTSALDTLNSASRDTALALLEPLVERSPWVVELTVDRRPFADDAALATALADTILAAGTERQRVLFAAHPELAGQEAAEGRMTDASTGEQARLGLLSLSADDAARLRALNAAYQARFSHPFIIALHRVPDLETLLATFERRLVAPAPEEHAATLDEIASVIRSRAARAFGPGTKPPRTSLAATLEHPAMKAILPLVASTALVLSTAMADAKDTIRIAGNFATEHSSSLAIAKFEEELERLSGGEIDVNVFPAQQLGGAAENVQAVKIGAIEMMWVGTAYLTRTVPELEVIGLPFQFPSREAAFAITDGPVGTALDDMMAKEGMTSLGYMELGFRHLTNNVRPVVAISDIEGLKIRLQPNETHLATFRALGANPVAMDVKELYSALEQGVIDGQENPFAIINVAGYAEVQKHVSNTGHFFDFISVVGNKKWFDGLAPEKQAMVREAMATAVAYQRELAAEQDAAGLAQLTAKGMTFTEVSPELAAVLREKTAGVAAETKARLDPELVKLLDAETAKLGM</sequence>
<dbReference type="Proteomes" id="UP000219331">
    <property type="component" value="Unassembled WGS sequence"/>
</dbReference>
<keyword evidence="4" id="KW-0732">Signal</keyword>
<dbReference type="InterPro" id="IPR018020">
    <property type="entry name" value="OHCU_decarboxylase"/>
</dbReference>
<dbReference type="Pfam" id="PF09349">
    <property type="entry name" value="OHCU_decarbox"/>
    <property type="match status" value="1"/>
</dbReference>
<dbReference type="AlphaFoldDB" id="A0A285RQN3"/>
<dbReference type="RefSeq" id="WP_097173964.1">
    <property type="nucleotide sequence ID" value="NZ_OBML01000002.1"/>
</dbReference>
<comment type="similarity">
    <text evidence="1">Belongs to the bacterial solute-binding protein 7 family.</text>
</comment>
<feature type="domain" description="Oxo-4-hydroxy-4-carboxy-5-ureidoimidazoline decarboxylase" evidence="5">
    <location>
        <begin position="9"/>
        <end position="165"/>
    </location>
</feature>
<dbReference type="UniPathway" id="UPA00394">
    <property type="reaction ID" value="UER00652"/>
</dbReference>
<dbReference type="Gene3D" id="3.40.190.170">
    <property type="entry name" value="Bacterial extracellular solute-binding protein, family 7"/>
    <property type="match status" value="1"/>
</dbReference>
<dbReference type="SUPFAM" id="SSF158694">
    <property type="entry name" value="UraD-Like"/>
    <property type="match status" value="1"/>
</dbReference>
<evidence type="ECO:0000256" key="2">
    <source>
        <dbReference type="ARBA" id="ARBA00022448"/>
    </source>
</evidence>
<accession>A0A285RQN3</accession>
<dbReference type="NCBIfam" id="TIGR03164">
    <property type="entry name" value="UHCUDC"/>
    <property type="match status" value="1"/>
</dbReference>
<dbReference type="GO" id="GO:0000255">
    <property type="term" value="P:allantoin metabolic process"/>
    <property type="evidence" value="ECO:0007669"/>
    <property type="project" value="InterPro"/>
</dbReference>
<dbReference type="NCBIfam" id="TIGR00787">
    <property type="entry name" value="dctP"/>
    <property type="match status" value="1"/>
</dbReference>
<dbReference type="STRING" id="538381.GCA_001696535_03337"/>
<reference evidence="6 7" key="1">
    <citation type="submission" date="2017-08" db="EMBL/GenBank/DDBJ databases">
        <authorList>
            <person name="de Groot N.N."/>
        </authorList>
    </citation>
    <scope>NUCLEOTIDE SEQUENCE [LARGE SCALE GENOMIC DNA]</scope>
    <source>
        <strain evidence="6 7">USBA 352</strain>
    </source>
</reference>
<dbReference type="GO" id="GO:0055085">
    <property type="term" value="P:transmembrane transport"/>
    <property type="evidence" value="ECO:0007669"/>
    <property type="project" value="InterPro"/>
</dbReference>
<protein>
    <submittedName>
        <fullName evidence="6">OHCU decarboxylase</fullName>
    </submittedName>
</protein>
<dbReference type="OrthoDB" id="8673861at2"/>
<evidence type="ECO:0000259" key="5">
    <source>
        <dbReference type="Pfam" id="PF09349"/>
    </source>
</evidence>
<dbReference type="PANTHER" id="PTHR33376">
    <property type="match status" value="1"/>
</dbReference>
<dbReference type="InterPro" id="IPR038404">
    <property type="entry name" value="TRAP_DctP_sf"/>
</dbReference>
<gene>
    <name evidence="6" type="ORF">SAMN05421512_102171</name>
</gene>
<dbReference type="EMBL" id="OBML01000002">
    <property type="protein sequence ID" value="SOB96360.1"/>
    <property type="molecule type" value="Genomic_DNA"/>
</dbReference>